<dbReference type="EC" id="2.5.1.58" evidence="4"/>
<dbReference type="Pfam" id="PF01239">
    <property type="entry name" value="PPTA"/>
    <property type="match status" value="2"/>
</dbReference>
<dbReference type="EMBL" id="VWRR01000006">
    <property type="protein sequence ID" value="KAF6003553.1"/>
    <property type="molecule type" value="Genomic_DNA"/>
</dbReference>
<evidence type="ECO:0000256" key="8">
    <source>
        <dbReference type="ARBA" id="ARBA00022842"/>
    </source>
</evidence>
<evidence type="ECO:0000313" key="15">
    <source>
        <dbReference type="EMBL" id="KAF6003553.1"/>
    </source>
</evidence>
<proteinExistence type="inferred from homology"/>
<keyword evidence="8" id="KW-0460">Magnesium</keyword>
<reference evidence="15 16" key="1">
    <citation type="journal article" date="2020" name="J. Phycol.">
        <title>Comparative genome analysis reveals Cyanidiococcus gen. nov., a new extremophilic red algal genus sister to Cyanidioschyzon (Cyanidioschyzonaceae, Rhodophyta).</title>
        <authorList>
            <person name="Liu S.-L."/>
            <person name="Chiang Y.-R."/>
            <person name="Yoon H.S."/>
            <person name="Fu H.-Y."/>
        </authorList>
    </citation>
    <scope>NUCLEOTIDE SEQUENCE [LARGE SCALE GENOMIC DNA]</scope>
    <source>
        <strain evidence="15 16">THAL066</strain>
    </source>
</reference>
<evidence type="ECO:0000256" key="10">
    <source>
        <dbReference type="ARBA" id="ARBA00041392"/>
    </source>
</evidence>
<dbReference type="Gene3D" id="1.25.40.120">
    <property type="entry name" value="Protein prenylyltransferase"/>
    <property type="match status" value="1"/>
</dbReference>
<comment type="cofactor">
    <cofactor evidence="1">
        <name>Mg(2+)</name>
        <dbReference type="ChEBI" id="CHEBI:18420"/>
    </cofactor>
</comment>
<evidence type="ECO:0000256" key="11">
    <source>
        <dbReference type="ARBA" id="ARBA00042436"/>
    </source>
</evidence>
<protein>
    <recommendedName>
        <fullName evidence="9">Protein farnesyltransferase/geranylgeranyltransferase type-1 subunit alpha</fullName>
        <ecNumber evidence="4">2.5.1.58</ecNumber>
        <ecNumber evidence="3">2.5.1.59</ecNumber>
    </recommendedName>
    <alternativeName>
        <fullName evidence="12">CAAX farnesyltransferase subunit alpha</fullName>
    </alternativeName>
    <alternativeName>
        <fullName evidence="11">FTase-alpha</fullName>
    </alternativeName>
    <alternativeName>
        <fullName evidence="10">Ras proteins prenyltransferase subunit alpha</fullName>
    </alternativeName>
    <alternativeName>
        <fullName evidence="13">Type I protein geranyl-geranyltransferase subunit alpha</fullName>
    </alternativeName>
</protein>
<evidence type="ECO:0000313" key="16">
    <source>
        <dbReference type="Proteomes" id="UP000530660"/>
    </source>
</evidence>
<dbReference type="OrthoDB" id="5924at2759"/>
<dbReference type="GO" id="GO:0005965">
    <property type="term" value="C:protein farnesyltransferase complex"/>
    <property type="evidence" value="ECO:0007669"/>
    <property type="project" value="TreeGrafter"/>
</dbReference>
<comment type="similarity">
    <text evidence="2">Belongs to the protein prenyltransferase subunit alpha family.</text>
</comment>
<dbReference type="EC" id="2.5.1.59" evidence="3"/>
<dbReference type="PANTHER" id="PTHR11129">
    <property type="entry name" value="PROTEIN FARNESYLTRANSFERASE ALPHA SUBUNIT/RAB GERANYLGERANYL TRANSFERASE ALPHA SUBUNIT"/>
    <property type="match status" value="1"/>
</dbReference>
<feature type="compositionally biased region" description="Basic and acidic residues" evidence="14">
    <location>
        <begin position="204"/>
        <end position="215"/>
    </location>
</feature>
<name>A0A7J7IKD8_9RHOD</name>
<dbReference type="InterPro" id="IPR002088">
    <property type="entry name" value="Prenyl_trans_a"/>
</dbReference>
<dbReference type="GO" id="GO:0004662">
    <property type="term" value="F:CAAX-protein geranylgeranyltransferase activity"/>
    <property type="evidence" value="ECO:0007669"/>
    <property type="project" value="UniProtKB-EC"/>
</dbReference>
<evidence type="ECO:0000256" key="14">
    <source>
        <dbReference type="SAM" id="MobiDB-lite"/>
    </source>
</evidence>
<gene>
    <name evidence="15" type="ORF">F1559_002499</name>
</gene>
<feature type="region of interest" description="Disordered" evidence="14">
    <location>
        <begin position="204"/>
        <end position="225"/>
    </location>
</feature>
<keyword evidence="16" id="KW-1185">Reference proteome</keyword>
<organism evidence="15 16">
    <name type="scientific">Cyanidiococcus yangmingshanensis</name>
    <dbReference type="NCBI Taxonomy" id="2690220"/>
    <lineage>
        <taxon>Eukaryota</taxon>
        <taxon>Rhodophyta</taxon>
        <taxon>Bangiophyceae</taxon>
        <taxon>Cyanidiales</taxon>
        <taxon>Cyanidiaceae</taxon>
        <taxon>Cyanidiococcus</taxon>
    </lineage>
</organism>
<evidence type="ECO:0000256" key="13">
    <source>
        <dbReference type="ARBA" id="ARBA00043219"/>
    </source>
</evidence>
<keyword evidence="5" id="KW-0637">Prenyltransferase</keyword>
<evidence type="ECO:0000256" key="5">
    <source>
        <dbReference type="ARBA" id="ARBA00022602"/>
    </source>
</evidence>
<evidence type="ECO:0000256" key="3">
    <source>
        <dbReference type="ARBA" id="ARBA00012700"/>
    </source>
</evidence>
<dbReference type="PANTHER" id="PTHR11129:SF1">
    <property type="entry name" value="PROTEIN FARNESYLTRANSFERASE_GERANYLGERANYLTRANSFERASE TYPE-1 SUBUNIT ALPHA"/>
    <property type="match status" value="1"/>
</dbReference>
<evidence type="ECO:0000256" key="2">
    <source>
        <dbReference type="ARBA" id="ARBA00006734"/>
    </source>
</evidence>
<evidence type="ECO:0000256" key="9">
    <source>
        <dbReference type="ARBA" id="ARBA00040965"/>
    </source>
</evidence>
<keyword evidence="6" id="KW-0808">Transferase</keyword>
<dbReference type="GO" id="GO:0005953">
    <property type="term" value="C:CAAX-protein geranylgeranyltransferase complex"/>
    <property type="evidence" value="ECO:0007669"/>
    <property type="project" value="TreeGrafter"/>
</dbReference>
<dbReference type="GO" id="GO:0004660">
    <property type="term" value="F:protein farnesyltransferase activity"/>
    <property type="evidence" value="ECO:0007669"/>
    <property type="project" value="UniProtKB-EC"/>
</dbReference>
<evidence type="ECO:0000256" key="7">
    <source>
        <dbReference type="ARBA" id="ARBA00022737"/>
    </source>
</evidence>
<dbReference type="AlphaFoldDB" id="A0A7J7IKD8"/>
<dbReference type="PROSITE" id="PS51147">
    <property type="entry name" value="PFTA"/>
    <property type="match status" value="2"/>
</dbReference>
<evidence type="ECO:0000256" key="6">
    <source>
        <dbReference type="ARBA" id="ARBA00022679"/>
    </source>
</evidence>
<dbReference type="Proteomes" id="UP000530660">
    <property type="component" value="Unassembled WGS sequence"/>
</dbReference>
<evidence type="ECO:0000256" key="12">
    <source>
        <dbReference type="ARBA" id="ARBA00043086"/>
    </source>
</evidence>
<comment type="caution">
    <text evidence="15">The sequence shown here is derived from an EMBL/GenBank/DDBJ whole genome shotgun (WGS) entry which is preliminary data.</text>
</comment>
<sequence>MVSIRGSARVRRAREHIGETGLEPILQLNPADYTAWEIARELGQEDWETADNACRKFPKNYQVWQHRRVLLSKRVSGEEHQDSATSTALLGAQELAFLDALLEDPENAKNYHLYSHRQWLIRQPQLVSEELLWREWNITTPRQLGHDPLNNSAWQHRWAVLNELRRRGCFQSDRDAFAEQLAQNTSWPPIPEYLRACRALLTDKDSGEQSSRDETGEPNETSSTI</sequence>
<evidence type="ECO:0000256" key="4">
    <source>
        <dbReference type="ARBA" id="ARBA00012702"/>
    </source>
</evidence>
<dbReference type="SUPFAM" id="SSF48439">
    <property type="entry name" value="Protein prenylyltransferase"/>
    <property type="match status" value="1"/>
</dbReference>
<accession>A0A7J7IKD8</accession>
<keyword evidence="7" id="KW-0677">Repeat</keyword>
<evidence type="ECO:0000256" key="1">
    <source>
        <dbReference type="ARBA" id="ARBA00001946"/>
    </source>
</evidence>